<dbReference type="SMART" id="SM00129">
    <property type="entry name" value="KISc"/>
    <property type="match status" value="1"/>
</dbReference>
<dbReference type="InterPro" id="IPR041567">
    <property type="entry name" value="COI1_F-box"/>
</dbReference>
<dbReference type="InterPro" id="IPR027640">
    <property type="entry name" value="Kinesin-like_fam"/>
</dbReference>
<gene>
    <name evidence="5" type="ORF">LSAT_V11C900502090</name>
</gene>
<dbReference type="Gene3D" id="3.40.850.10">
    <property type="entry name" value="Kinesin motor domain"/>
    <property type="match status" value="1"/>
</dbReference>
<keyword evidence="2" id="KW-0175">Coiled coil</keyword>
<dbReference type="Proteomes" id="UP000235145">
    <property type="component" value="Unassembled WGS sequence"/>
</dbReference>
<feature type="domain" description="Kinesin motor" evidence="4">
    <location>
        <begin position="59"/>
        <end position="417"/>
    </location>
</feature>
<dbReference type="InterPro" id="IPR036047">
    <property type="entry name" value="F-box-like_dom_sf"/>
</dbReference>
<dbReference type="PANTHER" id="PTHR47968:SF55">
    <property type="entry name" value="KINESIN-LIKE PROTEIN KIN-7H"/>
    <property type="match status" value="1"/>
</dbReference>
<dbReference type="InterPro" id="IPR001752">
    <property type="entry name" value="Kinesin_motor_dom"/>
</dbReference>
<feature type="compositionally biased region" description="Basic and acidic residues" evidence="3">
    <location>
        <begin position="446"/>
        <end position="463"/>
    </location>
</feature>
<feature type="region of interest" description="Disordered" evidence="3">
    <location>
        <begin position="400"/>
        <end position="463"/>
    </location>
</feature>
<evidence type="ECO:0000256" key="1">
    <source>
        <dbReference type="ARBA" id="ARBA00023175"/>
    </source>
</evidence>
<dbReference type="AlphaFoldDB" id="A0A9R1UHD8"/>
<dbReference type="GO" id="GO:0003777">
    <property type="term" value="F:microtubule motor activity"/>
    <property type="evidence" value="ECO:0007669"/>
    <property type="project" value="InterPro"/>
</dbReference>
<keyword evidence="1" id="KW-0505">Motor protein</keyword>
<dbReference type="EMBL" id="NBSK02000009">
    <property type="protein sequence ID" value="KAJ0187231.1"/>
    <property type="molecule type" value="Genomic_DNA"/>
</dbReference>
<organism evidence="5 6">
    <name type="scientific">Lactuca sativa</name>
    <name type="common">Garden lettuce</name>
    <dbReference type="NCBI Taxonomy" id="4236"/>
    <lineage>
        <taxon>Eukaryota</taxon>
        <taxon>Viridiplantae</taxon>
        <taxon>Streptophyta</taxon>
        <taxon>Embryophyta</taxon>
        <taxon>Tracheophyta</taxon>
        <taxon>Spermatophyta</taxon>
        <taxon>Magnoliopsida</taxon>
        <taxon>eudicotyledons</taxon>
        <taxon>Gunneridae</taxon>
        <taxon>Pentapetalae</taxon>
        <taxon>asterids</taxon>
        <taxon>campanulids</taxon>
        <taxon>Asterales</taxon>
        <taxon>Asteraceae</taxon>
        <taxon>Cichorioideae</taxon>
        <taxon>Cichorieae</taxon>
        <taxon>Lactucinae</taxon>
        <taxon>Lactuca</taxon>
    </lineage>
</organism>
<dbReference type="CDD" id="cd22159">
    <property type="entry name" value="F-box_AtTIR1-like"/>
    <property type="match status" value="1"/>
</dbReference>
<feature type="compositionally biased region" description="Polar residues" evidence="3">
    <location>
        <begin position="415"/>
        <end position="426"/>
    </location>
</feature>
<dbReference type="InterPro" id="IPR027417">
    <property type="entry name" value="P-loop_NTPase"/>
</dbReference>
<dbReference type="SUPFAM" id="SSF52540">
    <property type="entry name" value="P-loop containing nucleoside triphosphate hydrolases"/>
    <property type="match status" value="1"/>
</dbReference>
<evidence type="ECO:0000256" key="2">
    <source>
        <dbReference type="SAM" id="Coils"/>
    </source>
</evidence>
<dbReference type="PANTHER" id="PTHR47968">
    <property type="entry name" value="CENTROMERE PROTEIN E"/>
    <property type="match status" value="1"/>
</dbReference>
<dbReference type="Pfam" id="PF18511">
    <property type="entry name" value="F-box_5"/>
    <property type="match status" value="1"/>
</dbReference>
<dbReference type="Gene3D" id="3.80.10.10">
    <property type="entry name" value="Ribonuclease Inhibitor"/>
    <property type="match status" value="1"/>
</dbReference>
<sequence>MPSDAPPVKTGVQGGEKVGGSSSSKVGDGEKVVDTTRKIPFNDAQTMTHAILRYSKVSPESIPVYPFPDEVLEPVLSLINSHKDRSSVSLVCKDWYNAEQWSRRHVFIGNFYSVFPEIVAGRFPQIRSMTLKGKPRFKQLKEEEKRKSNKALLERDVLVLASSTSDSKEDDTDDGKKKSTHNDREFVLKFSAIEIYNECVKDLLSSDGTQLRLLDDLETVESSTLDYRGGDSGRTLSATVSFVDLVGSDHASKTLATGTRLKEGCHINRSLLTLGTVIHKLRLERELKVSPPSNDSSSIIRDLEIQLEKIEEKMEELTQQRDLAESRLEHLMQVNGIERNSLPWDSNVEVESGDWMYFPALNTRLREMVARDDFRKRKRRYKVATIVQISTLLQTSMSTASTATTSKPLTKGITIGSSTNVSSLRPPSSKKDMEGKGKGINIEPSIEEKKIALEKETEKQRQI</sequence>
<proteinExistence type="predicted"/>
<evidence type="ECO:0000256" key="3">
    <source>
        <dbReference type="SAM" id="MobiDB-lite"/>
    </source>
</evidence>
<feature type="coiled-coil region" evidence="2">
    <location>
        <begin position="293"/>
        <end position="334"/>
    </location>
</feature>
<dbReference type="InterPro" id="IPR036961">
    <property type="entry name" value="Kinesin_motor_dom_sf"/>
</dbReference>
<dbReference type="GO" id="GO:0005524">
    <property type="term" value="F:ATP binding"/>
    <property type="evidence" value="ECO:0007669"/>
    <property type="project" value="InterPro"/>
</dbReference>
<accession>A0A9R1UHD8</accession>
<evidence type="ECO:0000259" key="4">
    <source>
        <dbReference type="SMART" id="SM00129"/>
    </source>
</evidence>
<dbReference type="GO" id="GO:0008017">
    <property type="term" value="F:microtubule binding"/>
    <property type="evidence" value="ECO:0007669"/>
    <property type="project" value="InterPro"/>
</dbReference>
<dbReference type="Gene3D" id="1.20.1280.50">
    <property type="match status" value="1"/>
</dbReference>
<feature type="region of interest" description="Disordered" evidence="3">
    <location>
        <begin position="1"/>
        <end position="31"/>
    </location>
</feature>
<keyword evidence="6" id="KW-1185">Reference proteome</keyword>
<dbReference type="GO" id="GO:0007018">
    <property type="term" value="P:microtubule-based movement"/>
    <property type="evidence" value="ECO:0007669"/>
    <property type="project" value="InterPro"/>
</dbReference>
<dbReference type="Pfam" id="PF00225">
    <property type="entry name" value="Kinesin"/>
    <property type="match status" value="1"/>
</dbReference>
<evidence type="ECO:0000313" key="5">
    <source>
        <dbReference type="EMBL" id="KAJ0187231.1"/>
    </source>
</evidence>
<comment type="caution">
    <text evidence="5">The sequence shown here is derived from an EMBL/GenBank/DDBJ whole genome shotgun (WGS) entry which is preliminary data.</text>
</comment>
<dbReference type="SUPFAM" id="SSF81383">
    <property type="entry name" value="F-box domain"/>
    <property type="match status" value="1"/>
</dbReference>
<dbReference type="InterPro" id="IPR032675">
    <property type="entry name" value="LRR_dom_sf"/>
</dbReference>
<protein>
    <recommendedName>
        <fullName evidence="4">Kinesin motor domain-containing protein</fullName>
    </recommendedName>
</protein>
<evidence type="ECO:0000313" key="6">
    <source>
        <dbReference type="Proteomes" id="UP000235145"/>
    </source>
</evidence>
<name>A0A9R1UHD8_LACSA</name>
<reference evidence="5 6" key="1">
    <citation type="journal article" date="2017" name="Nat. Commun.">
        <title>Genome assembly with in vitro proximity ligation data and whole-genome triplication in lettuce.</title>
        <authorList>
            <person name="Reyes-Chin-Wo S."/>
            <person name="Wang Z."/>
            <person name="Yang X."/>
            <person name="Kozik A."/>
            <person name="Arikit S."/>
            <person name="Song C."/>
            <person name="Xia L."/>
            <person name="Froenicke L."/>
            <person name="Lavelle D.O."/>
            <person name="Truco M.J."/>
            <person name="Xia R."/>
            <person name="Zhu S."/>
            <person name="Xu C."/>
            <person name="Xu H."/>
            <person name="Xu X."/>
            <person name="Cox K."/>
            <person name="Korf I."/>
            <person name="Meyers B.C."/>
            <person name="Michelmore R.W."/>
        </authorList>
    </citation>
    <scope>NUCLEOTIDE SEQUENCE [LARGE SCALE GENOMIC DNA]</scope>
    <source>
        <strain evidence="6">cv. Salinas</strain>
        <tissue evidence="5">Seedlings</tissue>
    </source>
</reference>
<dbReference type="FunFam" id="1.20.1280.50:FF:000006">
    <property type="entry name" value="Transport inhibitor response 1"/>
    <property type="match status" value="1"/>
</dbReference>